<proteinExistence type="predicted"/>
<dbReference type="EMBL" id="LMWY01000011">
    <property type="protein sequence ID" value="KUO04624.1"/>
    <property type="molecule type" value="Genomic_DNA"/>
</dbReference>
<comment type="caution">
    <text evidence="2">The sequence shown here is derived from an EMBL/GenBank/DDBJ whole genome shotgun (WGS) entry which is preliminary data.</text>
</comment>
<feature type="compositionally biased region" description="Low complexity" evidence="1">
    <location>
        <begin position="185"/>
        <end position="194"/>
    </location>
</feature>
<feature type="region of interest" description="Disordered" evidence="1">
    <location>
        <begin position="174"/>
        <end position="200"/>
    </location>
</feature>
<dbReference type="STRING" id="661399.AQJ67_10510"/>
<evidence type="ECO:0000313" key="2">
    <source>
        <dbReference type="EMBL" id="KUO04624.1"/>
    </source>
</evidence>
<accession>A0A117RR38</accession>
<dbReference type="AlphaFoldDB" id="A0A117RR38"/>
<name>A0A117RR38_9ACTN</name>
<dbReference type="RefSeq" id="WP_062717814.1">
    <property type="nucleotide sequence ID" value="NZ_KQ948926.1"/>
</dbReference>
<evidence type="ECO:0000256" key="1">
    <source>
        <dbReference type="SAM" id="MobiDB-lite"/>
    </source>
</evidence>
<feature type="region of interest" description="Disordered" evidence="1">
    <location>
        <begin position="119"/>
        <end position="139"/>
    </location>
</feature>
<evidence type="ECO:0000313" key="3">
    <source>
        <dbReference type="Proteomes" id="UP000053429"/>
    </source>
</evidence>
<dbReference type="Proteomes" id="UP000053429">
    <property type="component" value="Unassembled WGS sequence"/>
</dbReference>
<organism evidence="2 3">
    <name type="scientific">Streptomyces caeruleatus</name>
    <dbReference type="NCBI Taxonomy" id="661399"/>
    <lineage>
        <taxon>Bacteria</taxon>
        <taxon>Bacillati</taxon>
        <taxon>Actinomycetota</taxon>
        <taxon>Actinomycetes</taxon>
        <taxon>Kitasatosporales</taxon>
        <taxon>Streptomycetaceae</taxon>
        <taxon>Streptomyces</taxon>
    </lineage>
</organism>
<protein>
    <submittedName>
        <fullName evidence="2">Uncharacterized protein</fullName>
    </submittedName>
</protein>
<dbReference type="OrthoDB" id="4129703at2"/>
<sequence length="200" mass="21682">MHFLDLPDVFIGSTDDAHTFVVLNRPLRGADRLLTDAGFTVREVNGRTVYLLPPGTAQEAHDRAGTAMHGLLARTHDLVDLSWTTRWSPKGPLPDPDLRFTFTDATVTASAATPEARSLLEQHGFTPSADASSYRPPERRKDHALLGTVVRAEIHAYVQGLGVRVELGIPTPDAIPAPTHRARSAVPAAPGARQAPRRSH</sequence>
<gene>
    <name evidence="2" type="ORF">AQJ67_10510</name>
</gene>
<reference evidence="2 3" key="1">
    <citation type="submission" date="2015-10" db="EMBL/GenBank/DDBJ databases">
        <title>Draft genome sequence of Streptomyces caeruleatus NRRL B-24802, type strain for the species Streptomyces caeruleatus.</title>
        <authorList>
            <person name="Ruckert C."/>
            <person name="Winkler A."/>
            <person name="Kalinowski J."/>
            <person name="Kampfer P."/>
            <person name="Glaeser S."/>
        </authorList>
    </citation>
    <scope>NUCLEOTIDE SEQUENCE [LARGE SCALE GENOMIC DNA]</scope>
    <source>
        <strain evidence="2 3">NRRL B-24802</strain>
    </source>
</reference>
<keyword evidence="3" id="KW-1185">Reference proteome</keyword>